<reference evidence="1" key="2">
    <citation type="journal article" date="2015" name="Fish Shellfish Immunol.">
        <title>Early steps in the European eel (Anguilla anguilla)-Vibrio vulnificus interaction in the gills: Role of the RtxA13 toxin.</title>
        <authorList>
            <person name="Callol A."/>
            <person name="Pajuelo D."/>
            <person name="Ebbesson L."/>
            <person name="Teles M."/>
            <person name="MacKenzie S."/>
            <person name="Amaro C."/>
        </authorList>
    </citation>
    <scope>NUCLEOTIDE SEQUENCE</scope>
</reference>
<organism evidence="1">
    <name type="scientific">Anguilla anguilla</name>
    <name type="common">European freshwater eel</name>
    <name type="synonym">Muraena anguilla</name>
    <dbReference type="NCBI Taxonomy" id="7936"/>
    <lineage>
        <taxon>Eukaryota</taxon>
        <taxon>Metazoa</taxon>
        <taxon>Chordata</taxon>
        <taxon>Craniata</taxon>
        <taxon>Vertebrata</taxon>
        <taxon>Euteleostomi</taxon>
        <taxon>Actinopterygii</taxon>
        <taxon>Neopterygii</taxon>
        <taxon>Teleostei</taxon>
        <taxon>Anguilliformes</taxon>
        <taxon>Anguillidae</taxon>
        <taxon>Anguilla</taxon>
    </lineage>
</organism>
<reference evidence="1" key="1">
    <citation type="submission" date="2014-11" db="EMBL/GenBank/DDBJ databases">
        <authorList>
            <person name="Amaro Gonzalez C."/>
        </authorList>
    </citation>
    <scope>NUCLEOTIDE SEQUENCE</scope>
</reference>
<accession>A0A0E9VWM0</accession>
<proteinExistence type="predicted"/>
<evidence type="ECO:0000313" key="1">
    <source>
        <dbReference type="EMBL" id="JAH82456.1"/>
    </source>
</evidence>
<sequence>MSWYLCNGLISKNYVDSSKLSDFERTLVFLDTLGTP</sequence>
<name>A0A0E9VWM0_ANGAN</name>
<dbReference type="EMBL" id="GBXM01026121">
    <property type="protein sequence ID" value="JAH82456.1"/>
    <property type="molecule type" value="Transcribed_RNA"/>
</dbReference>
<protein>
    <submittedName>
        <fullName evidence="1">Uncharacterized protein</fullName>
    </submittedName>
</protein>
<dbReference type="AlphaFoldDB" id="A0A0E9VWM0"/>